<organism evidence="1 2">
    <name type="scientific">Diversispora eburnea</name>
    <dbReference type="NCBI Taxonomy" id="1213867"/>
    <lineage>
        <taxon>Eukaryota</taxon>
        <taxon>Fungi</taxon>
        <taxon>Fungi incertae sedis</taxon>
        <taxon>Mucoromycota</taxon>
        <taxon>Glomeromycotina</taxon>
        <taxon>Glomeromycetes</taxon>
        <taxon>Diversisporales</taxon>
        <taxon>Diversisporaceae</taxon>
        <taxon>Diversispora</taxon>
    </lineage>
</organism>
<gene>
    <name evidence="1" type="ORF">DEBURN_LOCUS11693</name>
</gene>
<dbReference type="OrthoDB" id="2303275at2759"/>
<evidence type="ECO:0000313" key="2">
    <source>
        <dbReference type="Proteomes" id="UP000789706"/>
    </source>
</evidence>
<sequence>RVPLQELVSEKKRSVYHVHCLFGAFGNSKLVDHDYFRPRIHKANVAICLDCMKLIYVDNVKPTKTFHYARNRYVEIIEPKDLMINHWNNESKDVSAYAQNLPEMFHHYSTKSWADAKKYQLRNRLYIHILNLLG</sequence>
<evidence type="ECO:0000313" key="1">
    <source>
        <dbReference type="EMBL" id="CAG8658658.1"/>
    </source>
</evidence>
<dbReference type="AlphaFoldDB" id="A0A9N9H5R3"/>
<name>A0A9N9H5R3_9GLOM</name>
<keyword evidence="2" id="KW-1185">Reference proteome</keyword>
<comment type="caution">
    <text evidence="1">The sequence shown here is derived from an EMBL/GenBank/DDBJ whole genome shotgun (WGS) entry which is preliminary data.</text>
</comment>
<dbReference type="Proteomes" id="UP000789706">
    <property type="component" value="Unassembled WGS sequence"/>
</dbReference>
<reference evidence="1" key="1">
    <citation type="submission" date="2021-06" db="EMBL/GenBank/DDBJ databases">
        <authorList>
            <person name="Kallberg Y."/>
            <person name="Tangrot J."/>
            <person name="Rosling A."/>
        </authorList>
    </citation>
    <scope>NUCLEOTIDE SEQUENCE</scope>
    <source>
        <strain evidence="1">AZ414A</strain>
    </source>
</reference>
<feature type="non-terminal residue" evidence="1">
    <location>
        <position position="134"/>
    </location>
</feature>
<feature type="non-terminal residue" evidence="1">
    <location>
        <position position="1"/>
    </location>
</feature>
<dbReference type="EMBL" id="CAJVPK010007926">
    <property type="protein sequence ID" value="CAG8658658.1"/>
    <property type="molecule type" value="Genomic_DNA"/>
</dbReference>
<proteinExistence type="predicted"/>
<protein>
    <submittedName>
        <fullName evidence="1">7111_t:CDS:1</fullName>
    </submittedName>
</protein>
<accession>A0A9N9H5R3</accession>